<keyword evidence="8 9" id="KW-0472">Membrane</keyword>
<gene>
    <name evidence="11" type="ORF">METZ01_LOCUS349821</name>
</gene>
<dbReference type="GO" id="GO:0005886">
    <property type="term" value="C:plasma membrane"/>
    <property type="evidence" value="ECO:0007669"/>
    <property type="project" value="UniProtKB-SubCell"/>
</dbReference>
<evidence type="ECO:0000259" key="10">
    <source>
        <dbReference type="Pfam" id="PF02355"/>
    </source>
</evidence>
<evidence type="ECO:0000256" key="1">
    <source>
        <dbReference type="ARBA" id="ARBA00004651"/>
    </source>
</evidence>
<keyword evidence="6 9" id="KW-1133">Transmembrane helix</keyword>
<feature type="transmembrane region" description="Helical" evidence="9">
    <location>
        <begin position="155"/>
        <end position="173"/>
    </location>
</feature>
<name>A0A382RIL3_9ZZZZ</name>
<dbReference type="PANTHER" id="PTHR30081">
    <property type="entry name" value="PROTEIN-EXPORT MEMBRANE PROTEIN SEC"/>
    <property type="match status" value="1"/>
</dbReference>
<evidence type="ECO:0000256" key="7">
    <source>
        <dbReference type="ARBA" id="ARBA00023010"/>
    </source>
</evidence>
<protein>
    <recommendedName>
        <fullName evidence="10">Protein export membrane protein SecD/SecF C-terminal domain-containing protein</fullName>
    </recommendedName>
</protein>
<feature type="domain" description="Protein export membrane protein SecD/SecF C-terminal" evidence="10">
    <location>
        <begin position="103"/>
        <end position="174"/>
    </location>
</feature>
<feature type="non-terminal residue" evidence="11">
    <location>
        <position position="174"/>
    </location>
</feature>
<evidence type="ECO:0000256" key="9">
    <source>
        <dbReference type="SAM" id="Phobius"/>
    </source>
</evidence>
<accession>A0A382RIL3</accession>
<dbReference type="EMBL" id="UINC01121649">
    <property type="protein sequence ID" value="SVC96967.1"/>
    <property type="molecule type" value="Genomic_DNA"/>
</dbReference>
<evidence type="ECO:0000313" key="11">
    <source>
        <dbReference type="EMBL" id="SVC96967.1"/>
    </source>
</evidence>
<evidence type="ECO:0000256" key="6">
    <source>
        <dbReference type="ARBA" id="ARBA00022989"/>
    </source>
</evidence>
<evidence type="ECO:0000256" key="2">
    <source>
        <dbReference type="ARBA" id="ARBA00022448"/>
    </source>
</evidence>
<feature type="transmembrane region" description="Helical" evidence="9">
    <location>
        <begin position="132"/>
        <end position="149"/>
    </location>
</feature>
<dbReference type="GO" id="GO:0015031">
    <property type="term" value="P:protein transport"/>
    <property type="evidence" value="ECO:0007669"/>
    <property type="project" value="UniProtKB-KW"/>
</dbReference>
<keyword evidence="2" id="KW-0813">Transport</keyword>
<dbReference type="InterPro" id="IPR048634">
    <property type="entry name" value="SecD_SecF_C"/>
</dbReference>
<dbReference type="SUPFAM" id="SSF82866">
    <property type="entry name" value="Multidrug efflux transporter AcrB transmembrane domain"/>
    <property type="match status" value="1"/>
</dbReference>
<comment type="subcellular location">
    <subcellularLocation>
        <location evidence="1">Cell membrane</location>
        <topology evidence="1">Multi-pass membrane protein</topology>
    </subcellularLocation>
</comment>
<evidence type="ECO:0000256" key="3">
    <source>
        <dbReference type="ARBA" id="ARBA00022475"/>
    </source>
</evidence>
<sequence length="174" mass="18937">MRFLSKTNIDFISKQKITGFLSIALLVAGIASLIMKGGPLLSIDFTGGTVAQVKFEKPVELGQLRETLSDYGFKGAEIVEFGSPDEILIKTQFSGSSSEISEKLTLALGNSFTLRRVESVGPKIGKELQTDALKAIGLALLLILIYITFRFDRYYALGSVMALIHDVLITLGVF</sequence>
<keyword evidence="5" id="KW-0653">Protein transport</keyword>
<dbReference type="Pfam" id="PF02355">
    <property type="entry name" value="SecD_SecF_C"/>
    <property type="match status" value="1"/>
</dbReference>
<proteinExistence type="predicted"/>
<evidence type="ECO:0000256" key="8">
    <source>
        <dbReference type="ARBA" id="ARBA00023136"/>
    </source>
</evidence>
<dbReference type="AlphaFoldDB" id="A0A382RIL3"/>
<keyword evidence="7" id="KW-0811">Translocation</keyword>
<reference evidence="11" key="1">
    <citation type="submission" date="2018-05" db="EMBL/GenBank/DDBJ databases">
        <authorList>
            <person name="Lanie J.A."/>
            <person name="Ng W.-L."/>
            <person name="Kazmierczak K.M."/>
            <person name="Andrzejewski T.M."/>
            <person name="Davidsen T.M."/>
            <person name="Wayne K.J."/>
            <person name="Tettelin H."/>
            <person name="Glass J.I."/>
            <person name="Rusch D."/>
            <person name="Podicherti R."/>
            <person name="Tsui H.-C.T."/>
            <person name="Winkler M.E."/>
        </authorList>
    </citation>
    <scope>NUCLEOTIDE SEQUENCE</scope>
</reference>
<dbReference type="Pfam" id="PF07549">
    <property type="entry name" value="Sec_GG"/>
    <property type="match status" value="1"/>
</dbReference>
<keyword evidence="4 9" id="KW-0812">Transmembrane</keyword>
<dbReference type="PANTHER" id="PTHR30081:SF8">
    <property type="entry name" value="PROTEIN TRANSLOCASE SUBUNIT SECF"/>
    <property type="match status" value="1"/>
</dbReference>
<dbReference type="InterPro" id="IPR022813">
    <property type="entry name" value="SecD/SecF_arch_bac"/>
</dbReference>
<feature type="transmembrane region" description="Helical" evidence="9">
    <location>
        <begin position="17"/>
        <end position="35"/>
    </location>
</feature>
<evidence type="ECO:0000256" key="4">
    <source>
        <dbReference type="ARBA" id="ARBA00022692"/>
    </source>
</evidence>
<evidence type="ECO:0000256" key="5">
    <source>
        <dbReference type="ARBA" id="ARBA00022927"/>
    </source>
</evidence>
<dbReference type="InterPro" id="IPR022646">
    <property type="entry name" value="SecD/SecF_CS"/>
</dbReference>
<dbReference type="Gene3D" id="1.20.1640.10">
    <property type="entry name" value="Multidrug efflux transporter AcrB transmembrane domain"/>
    <property type="match status" value="1"/>
</dbReference>
<keyword evidence="3" id="KW-1003">Cell membrane</keyword>
<organism evidence="11">
    <name type="scientific">marine metagenome</name>
    <dbReference type="NCBI Taxonomy" id="408172"/>
    <lineage>
        <taxon>unclassified sequences</taxon>
        <taxon>metagenomes</taxon>
        <taxon>ecological metagenomes</taxon>
    </lineage>
</organism>